<evidence type="ECO:0000313" key="1">
    <source>
        <dbReference type="EMBL" id="GHO89493.1"/>
    </source>
</evidence>
<organism evidence="1 2">
    <name type="scientific">Dictyobacter formicarum</name>
    <dbReference type="NCBI Taxonomy" id="2778368"/>
    <lineage>
        <taxon>Bacteria</taxon>
        <taxon>Bacillati</taxon>
        <taxon>Chloroflexota</taxon>
        <taxon>Ktedonobacteria</taxon>
        <taxon>Ktedonobacterales</taxon>
        <taxon>Dictyobacteraceae</taxon>
        <taxon>Dictyobacter</taxon>
    </lineage>
</organism>
<dbReference type="EMBL" id="BNJJ01000038">
    <property type="protein sequence ID" value="GHO89493.1"/>
    <property type="molecule type" value="Genomic_DNA"/>
</dbReference>
<proteinExistence type="predicted"/>
<accession>A0ABQ3VVU1</accession>
<name>A0ABQ3VVU1_9CHLR</name>
<dbReference type="Proteomes" id="UP000635565">
    <property type="component" value="Unassembled WGS sequence"/>
</dbReference>
<protein>
    <submittedName>
        <fullName evidence="1">Uncharacterized protein</fullName>
    </submittedName>
</protein>
<comment type="caution">
    <text evidence="1">The sequence shown here is derived from an EMBL/GenBank/DDBJ whole genome shotgun (WGS) entry which is preliminary data.</text>
</comment>
<reference evidence="1 2" key="1">
    <citation type="journal article" date="2021" name="Int. J. Syst. Evol. Microbiol.">
        <title>Reticulibacter mediterranei gen. nov., sp. nov., within the new family Reticulibacteraceae fam. nov., and Ktedonospora formicarum gen. nov., sp. nov., Ktedonobacter robiniae sp. nov., Dictyobacter formicarum sp. nov. and Dictyobacter arantiisoli sp. nov., belonging to the class Ktedonobacteria.</title>
        <authorList>
            <person name="Yabe S."/>
            <person name="Zheng Y."/>
            <person name="Wang C.M."/>
            <person name="Sakai Y."/>
            <person name="Abe K."/>
            <person name="Yokota A."/>
            <person name="Donadio S."/>
            <person name="Cavaletti L."/>
            <person name="Monciardini P."/>
        </authorList>
    </citation>
    <scope>NUCLEOTIDE SEQUENCE [LARGE SCALE GENOMIC DNA]</scope>
    <source>
        <strain evidence="1 2">SOSP1-9</strain>
    </source>
</reference>
<evidence type="ECO:0000313" key="2">
    <source>
        <dbReference type="Proteomes" id="UP000635565"/>
    </source>
</evidence>
<sequence length="61" mass="6880">MAAVILLERSPGTLTTEEWKAEQQLEQQYNAPVPVNSVPTQFPCAGDHRICETCQCYVTWP</sequence>
<gene>
    <name evidence="1" type="ORF">KSZ_74990</name>
</gene>
<keyword evidence="2" id="KW-1185">Reference proteome</keyword>